<evidence type="ECO:0000313" key="3">
    <source>
        <dbReference type="EMBL" id="KAJ3657363.1"/>
    </source>
</evidence>
<dbReference type="PANTHER" id="PTHR13008:SF7">
    <property type="entry name" value="MAP KINASE-ACTIVATING DEATH DOMAIN PROTEIN"/>
    <property type="match status" value="1"/>
</dbReference>
<dbReference type="InterPro" id="IPR057469">
    <property type="entry name" value="PH_MADD"/>
</dbReference>
<proteinExistence type="predicted"/>
<dbReference type="EMBL" id="JALNTZ010000003">
    <property type="protein sequence ID" value="KAJ3657363.1"/>
    <property type="molecule type" value="Genomic_DNA"/>
</dbReference>
<sequence>MCICLQGPLKLSYLLCHSLGTFEMVLVGYELVTNVVFCWFLFPLICPRRSLAAWQDFEFFVRIDHIRKCFTQKGGIFVIEEFNPKTRQVIQRKYKSPMADQICYSVLCVFSYVAAGSERRAAASKAATPRASLAPLSCMRAPASPQEPEARLEPPSPEPGSVTPTGGPPTYPPPALPPGVPPPAPPPGLRGFAVPAQLPARPPPVPSRSLLPRQPSSPQPPPRPK</sequence>
<evidence type="ECO:0000259" key="2">
    <source>
        <dbReference type="Pfam" id="PF25328"/>
    </source>
</evidence>
<dbReference type="AlphaFoldDB" id="A0AA38ILI3"/>
<feature type="region of interest" description="Disordered" evidence="1">
    <location>
        <begin position="140"/>
        <end position="225"/>
    </location>
</feature>
<feature type="domain" description="MAP kinase-activating death" evidence="2">
    <location>
        <begin position="55"/>
        <end position="113"/>
    </location>
</feature>
<dbReference type="GO" id="GO:0042981">
    <property type="term" value="P:regulation of apoptotic process"/>
    <property type="evidence" value="ECO:0007669"/>
    <property type="project" value="TreeGrafter"/>
</dbReference>
<dbReference type="GO" id="GO:0005085">
    <property type="term" value="F:guanyl-nucleotide exchange factor activity"/>
    <property type="evidence" value="ECO:0007669"/>
    <property type="project" value="TreeGrafter"/>
</dbReference>
<comment type="caution">
    <text evidence="3">The sequence shown here is derived from an EMBL/GenBank/DDBJ whole genome shotgun (WGS) entry which is preliminary data.</text>
</comment>
<feature type="compositionally biased region" description="Pro residues" evidence="1">
    <location>
        <begin position="215"/>
        <end position="225"/>
    </location>
</feature>
<reference evidence="3" key="1">
    <citation type="journal article" date="2023" name="G3 (Bethesda)">
        <title>Whole genome assemblies of Zophobas morio and Tenebrio molitor.</title>
        <authorList>
            <person name="Kaur S."/>
            <person name="Stinson S.A."/>
            <person name="diCenzo G.C."/>
        </authorList>
    </citation>
    <scope>NUCLEOTIDE SEQUENCE</scope>
    <source>
        <strain evidence="3">QUZm001</strain>
    </source>
</reference>
<name>A0AA38ILI3_9CUCU</name>
<protein>
    <recommendedName>
        <fullName evidence="2">MAP kinase-activating death domain-containing protein</fullName>
    </recommendedName>
</protein>
<accession>A0AA38ILI3</accession>
<evidence type="ECO:0000256" key="1">
    <source>
        <dbReference type="SAM" id="MobiDB-lite"/>
    </source>
</evidence>
<gene>
    <name evidence="3" type="ORF">Zmor_009172</name>
</gene>
<dbReference type="GO" id="GO:0032483">
    <property type="term" value="P:regulation of Rab protein signal transduction"/>
    <property type="evidence" value="ECO:0007669"/>
    <property type="project" value="TreeGrafter"/>
</dbReference>
<dbReference type="InterPro" id="IPR039980">
    <property type="entry name" value="MADD"/>
</dbReference>
<feature type="compositionally biased region" description="Pro residues" evidence="1">
    <location>
        <begin position="166"/>
        <end position="188"/>
    </location>
</feature>
<dbReference type="Pfam" id="PF25328">
    <property type="entry name" value="PH_MADD"/>
    <property type="match status" value="1"/>
</dbReference>
<dbReference type="GO" id="GO:0005829">
    <property type="term" value="C:cytosol"/>
    <property type="evidence" value="ECO:0007669"/>
    <property type="project" value="TreeGrafter"/>
</dbReference>
<keyword evidence="4" id="KW-1185">Reference proteome</keyword>
<organism evidence="3 4">
    <name type="scientific">Zophobas morio</name>
    <dbReference type="NCBI Taxonomy" id="2755281"/>
    <lineage>
        <taxon>Eukaryota</taxon>
        <taxon>Metazoa</taxon>
        <taxon>Ecdysozoa</taxon>
        <taxon>Arthropoda</taxon>
        <taxon>Hexapoda</taxon>
        <taxon>Insecta</taxon>
        <taxon>Pterygota</taxon>
        <taxon>Neoptera</taxon>
        <taxon>Endopterygota</taxon>
        <taxon>Coleoptera</taxon>
        <taxon>Polyphaga</taxon>
        <taxon>Cucujiformia</taxon>
        <taxon>Tenebrionidae</taxon>
        <taxon>Zophobas</taxon>
    </lineage>
</organism>
<dbReference type="PANTHER" id="PTHR13008">
    <property type="entry name" value="MAP-KINASE ACTIVATING DEATH DOMAIN PROTEIN MADD /DENN/AEX-3 C.ELEGANS"/>
    <property type="match status" value="1"/>
</dbReference>
<dbReference type="Proteomes" id="UP001168821">
    <property type="component" value="Unassembled WGS sequence"/>
</dbReference>
<evidence type="ECO:0000313" key="4">
    <source>
        <dbReference type="Proteomes" id="UP001168821"/>
    </source>
</evidence>